<gene>
    <name evidence="7" type="ORF">AVDCRST_MAG66-4818</name>
</gene>
<dbReference type="AlphaFoldDB" id="A0A6J4QUS1"/>
<evidence type="ECO:0000256" key="1">
    <source>
        <dbReference type="ARBA" id="ARBA00004651"/>
    </source>
</evidence>
<evidence type="ECO:0000256" key="6">
    <source>
        <dbReference type="SAM" id="Phobius"/>
    </source>
</evidence>
<feature type="transmembrane region" description="Helical" evidence="6">
    <location>
        <begin position="283"/>
        <end position="302"/>
    </location>
</feature>
<comment type="subcellular location">
    <subcellularLocation>
        <location evidence="1">Cell membrane</location>
        <topology evidence="1">Multi-pass membrane protein</topology>
    </subcellularLocation>
</comment>
<evidence type="ECO:0000256" key="3">
    <source>
        <dbReference type="ARBA" id="ARBA00022692"/>
    </source>
</evidence>
<feature type="transmembrane region" description="Helical" evidence="6">
    <location>
        <begin position="12"/>
        <end position="34"/>
    </location>
</feature>
<feature type="transmembrane region" description="Helical" evidence="6">
    <location>
        <begin position="71"/>
        <end position="92"/>
    </location>
</feature>
<feature type="transmembrane region" description="Helical" evidence="6">
    <location>
        <begin position="163"/>
        <end position="183"/>
    </location>
</feature>
<feature type="transmembrane region" description="Helical" evidence="6">
    <location>
        <begin position="40"/>
        <end position="59"/>
    </location>
</feature>
<dbReference type="InterPro" id="IPR001851">
    <property type="entry name" value="ABC_transp_permease"/>
</dbReference>
<accession>A0A6J4QUS1</accession>
<keyword evidence="4 6" id="KW-1133">Transmembrane helix</keyword>
<reference evidence="7" key="1">
    <citation type="submission" date="2020-02" db="EMBL/GenBank/DDBJ databases">
        <authorList>
            <person name="Meier V. D."/>
        </authorList>
    </citation>
    <scope>NUCLEOTIDE SEQUENCE</scope>
    <source>
        <strain evidence="7">AVDCRST_MAG66</strain>
    </source>
</reference>
<protein>
    <submittedName>
        <fullName evidence="7">Branched-chain amino acid transport system permease protein LivM</fullName>
    </submittedName>
</protein>
<dbReference type="PANTHER" id="PTHR30482">
    <property type="entry name" value="HIGH-AFFINITY BRANCHED-CHAIN AMINO ACID TRANSPORT SYSTEM PERMEASE"/>
    <property type="match status" value="1"/>
</dbReference>
<dbReference type="EMBL" id="CADCUS010000647">
    <property type="protein sequence ID" value="CAA9450157.1"/>
    <property type="molecule type" value="Genomic_DNA"/>
</dbReference>
<dbReference type="Pfam" id="PF02653">
    <property type="entry name" value="BPD_transp_2"/>
    <property type="match status" value="1"/>
</dbReference>
<feature type="transmembrane region" description="Helical" evidence="6">
    <location>
        <begin position="98"/>
        <end position="122"/>
    </location>
</feature>
<dbReference type="PANTHER" id="PTHR30482:SF17">
    <property type="entry name" value="ABC TRANSPORTER ATP-BINDING PROTEIN"/>
    <property type="match status" value="1"/>
</dbReference>
<feature type="transmembrane region" description="Helical" evidence="6">
    <location>
        <begin position="214"/>
        <end position="235"/>
    </location>
</feature>
<keyword evidence="2" id="KW-1003">Cell membrane</keyword>
<keyword evidence="3 6" id="KW-0812">Transmembrane</keyword>
<dbReference type="InterPro" id="IPR043428">
    <property type="entry name" value="LivM-like"/>
</dbReference>
<evidence type="ECO:0000256" key="2">
    <source>
        <dbReference type="ARBA" id="ARBA00022475"/>
    </source>
</evidence>
<name>A0A6J4QUS1_9PSEU</name>
<feature type="transmembrane region" description="Helical" evidence="6">
    <location>
        <begin position="247"/>
        <end position="277"/>
    </location>
</feature>
<organism evidence="7">
    <name type="scientific">uncultured Pseudonocardia sp</name>
    <dbReference type="NCBI Taxonomy" id="211455"/>
    <lineage>
        <taxon>Bacteria</taxon>
        <taxon>Bacillati</taxon>
        <taxon>Actinomycetota</taxon>
        <taxon>Actinomycetes</taxon>
        <taxon>Pseudonocardiales</taxon>
        <taxon>Pseudonocardiaceae</taxon>
        <taxon>Pseudonocardia</taxon>
        <taxon>environmental samples</taxon>
    </lineage>
</organism>
<keyword evidence="5 6" id="KW-0472">Membrane</keyword>
<dbReference type="CDD" id="cd06581">
    <property type="entry name" value="TM_PBP1_LivM_like"/>
    <property type="match status" value="1"/>
</dbReference>
<proteinExistence type="predicted"/>
<dbReference type="GO" id="GO:0005886">
    <property type="term" value="C:plasma membrane"/>
    <property type="evidence" value="ECO:0007669"/>
    <property type="project" value="UniProtKB-SubCell"/>
</dbReference>
<evidence type="ECO:0000256" key="4">
    <source>
        <dbReference type="ARBA" id="ARBA00022989"/>
    </source>
</evidence>
<evidence type="ECO:0000256" key="5">
    <source>
        <dbReference type="ARBA" id="ARBA00023136"/>
    </source>
</evidence>
<evidence type="ECO:0000313" key="7">
    <source>
        <dbReference type="EMBL" id="CAA9450157.1"/>
    </source>
</evidence>
<sequence>MSALTVRRGTRASRAAGLGAVPVLVVLALLPYLVPPAITRPMVGLFALVVMATMWNLLAGYGGMISVGQQGFIGIGAYTVLVTDLLGVSPYVGLPLAALAAAAVALPTTLVVFRLAGGYFAIGTWVVAEVYRLVTVEIGAVGGGSGASLTGLSGLDPTLRGALTYWCALGAAVLAVGVVVALLRSRLGLALTAVRDDPVAARSLGVGVEGAKRLVFVIAAAGSGLAGAVIVLDSLRVQPDAIYSVQWSAFMIFMVVIGGLGTVEGPVLGALVFFALQQLLEPYGVWYLVVLALVAIAAAVFARRGLWGLLAGGRDVQLLPTGYRVGPLPARPRRREEEVS</sequence>
<dbReference type="GO" id="GO:0015658">
    <property type="term" value="F:branched-chain amino acid transmembrane transporter activity"/>
    <property type="evidence" value="ECO:0007669"/>
    <property type="project" value="InterPro"/>
</dbReference>